<feature type="transmembrane region" description="Helical" evidence="1">
    <location>
        <begin position="394"/>
        <end position="416"/>
    </location>
</feature>
<dbReference type="GeneID" id="19878518"/>
<protein>
    <submittedName>
        <fullName evidence="3">Uncharacterized protein</fullName>
    </submittedName>
</protein>
<evidence type="ECO:0000313" key="4">
    <source>
        <dbReference type="Proteomes" id="UP000011081"/>
    </source>
</evidence>
<feature type="signal peptide" evidence="2">
    <location>
        <begin position="1"/>
        <end position="18"/>
    </location>
</feature>
<keyword evidence="4" id="KW-1185">Reference proteome</keyword>
<gene>
    <name evidence="3" type="ORF">VCUG_00633</name>
</gene>
<dbReference type="EMBL" id="GL877410">
    <property type="protein sequence ID" value="ELA47913.1"/>
    <property type="molecule type" value="Genomic_DNA"/>
</dbReference>
<name>L2GXC0_VAVCU</name>
<evidence type="ECO:0000313" key="3">
    <source>
        <dbReference type="EMBL" id="ELA47913.1"/>
    </source>
</evidence>
<dbReference type="OrthoDB" id="10277989at2759"/>
<evidence type="ECO:0000256" key="2">
    <source>
        <dbReference type="SAM" id="SignalP"/>
    </source>
</evidence>
<reference evidence="4" key="1">
    <citation type="submission" date="2011-03" db="EMBL/GenBank/DDBJ databases">
        <title>The genome sequence of Vavraia culicis strain floridensis.</title>
        <authorList>
            <consortium name="The Broad Institute Genome Sequencing Platform"/>
            <person name="Cuomo C."/>
            <person name="Becnel J."/>
            <person name="Sanscrainte N."/>
            <person name="Young S.K."/>
            <person name="Zeng Q."/>
            <person name="Gargeya S."/>
            <person name="Fitzgerald M."/>
            <person name="Haas B."/>
            <person name="Abouelleil A."/>
            <person name="Alvarado L."/>
            <person name="Arachchi H.M."/>
            <person name="Berlin A."/>
            <person name="Chapman S.B."/>
            <person name="Gearin G."/>
            <person name="Goldberg J."/>
            <person name="Griggs A."/>
            <person name="Gujja S."/>
            <person name="Hansen M."/>
            <person name="Heiman D."/>
            <person name="Howarth C."/>
            <person name="Larimer J."/>
            <person name="Lui A."/>
            <person name="MacDonald P.J.P."/>
            <person name="McCowen C."/>
            <person name="Montmayeur A."/>
            <person name="Murphy C."/>
            <person name="Neiman D."/>
            <person name="Pearson M."/>
            <person name="Priest M."/>
            <person name="Roberts A."/>
            <person name="Saif S."/>
            <person name="Shea T."/>
            <person name="Sisk P."/>
            <person name="Stolte C."/>
            <person name="Sykes S."/>
            <person name="Wortman J."/>
            <person name="Nusbaum C."/>
            <person name="Birren B."/>
        </authorList>
    </citation>
    <scope>NUCLEOTIDE SEQUENCE [LARGE SCALE GENOMIC DNA]</scope>
    <source>
        <strain evidence="4">floridensis</strain>
    </source>
</reference>
<feature type="chain" id="PRO_5003960243" evidence="2">
    <location>
        <begin position="19"/>
        <end position="421"/>
    </location>
</feature>
<dbReference type="VEuPathDB" id="MicrosporidiaDB:VCUG_00633"/>
<dbReference type="HOGENOM" id="CLU_652467_0_0_1"/>
<keyword evidence="1" id="KW-0812">Transmembrane</keyword>
<organism evidence="3 4">
    <name type="scientific">Vavraia culicis (isolate floridensis)</name>
    <name type="common">Microsporidian parasite</name>
    <dbReference type="NCBI Taxonomy" id="948595"/>
    <lineage>
        <taxon>Eukaryota</taxon>
        <taxon>Fungi</taxon>
        <taxon>Fungi incertae sedis</taxon>
        <taxon>Microsporidia</taxon>
        <taxon>Pleistophoridae</taxon>
        <taxon>Vavraia</taxon>
    </lineage>
</organism>
<dbReference type="Proteomes" id="UP000011081">
    <property type="component" value="Unassembled WGS sequence"/>
</dbReference>
<dbReference type="AlphaFoldDB" id="L2GXC0"/>
<dbReference type="InParanoid" id="L2GXC0"/>
<proteinExistence type="predicted"/>
<evidence type="ECO:0000256" key="1">
    <source>
        <dbReference type="SAM" id="Phobius"/>
    </source>
</evidence>
<dbReference type="RefSeq" id="XP_008073654.1">
    <property type="nucleotide sequence ID" value="XM_008075463.1"/>
</dbReference>
<accession>L2GXC0</accession>
<sequence>MHFHTLEMLVMVVIFVHADLLKLKSVCKCAEEGSYQCQNVNNPNVKGNGGTTRKACITDDLYAGIFADVVGKDGLTDSHPRTDNAAHSQIMGCSSAPCPCDELLSDEMVEDASNLMRKSYQQNVEHSSCRIAARGDSPNNEEKLNVSDQPVCTRIGVEKECDQDNEENNDENAYWFGSYISSAIQNGCRTVSSIVEEVFSMFQGCGLWIDPSDERNEEFIDEAIDNMSESGNGTDNELKKAGKLLARTCKCFIREFFWCTIGLCDKISGVIGKRKVKYRDANIGSDKNKDKYSNLERTCTCEAYIKRAACRHGSGLKGKKGKAVEHVSDSIYCEFMRAFEQEKHGLTMQELIERVASRGEHRGTQIVDSKKCFNGCDEVQDVTKRSNFYETVELAIKMVSLMGVLLFMVALVATVLHHWTK</sequence>
<keyword evidence="2" id="KW-0732">Signal</keyword>
<keyword evidence="1" id="KW-1133">Transmembrane helix</keyword>
<keyword evidence="1" id="KW-0472">Membrane</keyword>